<feature type="transmembrane region" description="Helical" evidence="5">
    <location>
        <begin position="65"/>
        <end position="82"/>
    </location>
</feature>
<reference evidence="8 9" key="1">
    <citation type="submission" date="2019-02" db="EMBL/GenBank/DDBJ databases">
        <title>The Batch Genome Submission of Acinetobacter spp. strains.</title>
        <authorList>
            <person name="Qin J."/>
            <person name="Hu Y."/>
            <person name="Ye H."/>
            <person name="Wei L."/>
            <person name="Feng Y."/>
            <person name="Zong Z."/>
        </authorList>
    </citation>
    <scope>NUCLEOTIDE SEQUENCE [LARGE SCALE GENOMIC DNA]</scope>
    <source>
        <strain evidence="8 9">WCHABo060081</strain>
    </source>
</reference>
<proteinExistence type="predicted"/>
<evidence type="ECO:0000256" key="1">
    <source>
        <dbReference type="ARBA" id="ARBA00004141"/>
    </source>
</evidence>
<feature type="transmembrane region" description="Helical" evidence="5">
    <location>
        <begin position="252"/>
        <end position="273"/>
    </location>
</feature>
<feature type="transmembrane region" description="Helical" evidence="5">
    <location>
        <begin position="198"/>
        <end position="218"/>
    </location>
</feature>
<dbReference type="EMBL" id="SGSU01000006">
    <property type="protein sequence ID" value="RZG67728.1"/>
    <property type="molecule type" value="Genomic_DNA"/>
</dbReference>
<feature type="domain" description="EamA" evidence="7">
    <location>
        <begin position="142"/>
        <end position="269"/>
    </location>
</feature>
<feature type="signal peptide" evidence="6">
    <location>
        <begin position="1"/>
        <end position="24"/>
    </location>
</feature>
<comment type="caution">
    <text evidence="8">The sequence shown here is derived from an EMBL/GenBank/DDBJ whole genome shotgun (WGS) entry which is preliminary data.</text>
</comment>
<feature type="transmembrane region" description="Helical" evidence="5">
    <location>
        <begin position="169"/>
        <end position="186"/>
    </location>
</feature>
<accession>A0A4V2DPR6</accession>
<evidence type="ECO:0000256" key="2">
    <source>
        <dbReference type="ARBA" id="ARBA00022692"/>
    </source>
</evidence>
<keyword evidence="4 5" id="KW-0472">Membrane</keyword>
<evidence type="ECO:0000256" key="3">
    <source>
        <dbReference type="ARBA" id="ARBA00022989"/>
    </source>
</evidence>
<feature type="transmembrane region" description="Helical" evidence="5">
    <location>
        <begin position="116"/>
        <end position="133"/>
    </location>
</feature>
<keyword evidence="2 5" id="KW-0812">Transmembrane</keyword>
<dbReference type="AlphaFoldDB" id="A0A4V2DPR6"/>
<evidence type="ECO:0000313" key="8">
    <source>
        <dbReference type="EMBL" id="RZG67728.1"/>
    </source>
</evidence>
<dbReference type="PANTHER" id="PTHR32322:SF9">
    <property type="entry name" value="AMINO-ACID METABOLITE EFFLUX PUMP-RELATED"/>
    <property type="match status" value="1"/>
</dbReference>
<evidence type="ECO:0000256" key="4">
    <source>
        <dbReference type="ARBA" id="ARBA00023136"/>
    </source>
</evidence>
<dbReference type="Pfam" id="PF00892">
    <property type="entry name" value="EamA"/>
    <property type="match status" value="2"/>
</dbReference>
<feature type="transmembrane region" description="Helical" evidence="5">
    <location>
        <begin position="34"/>
        <end position="53"/>
    </location>
</feature>
<keyword evidence="6" id="KW-0732">Signal</keyword>
<evidence type="ECO:0000259" key="7">
    <source>
        <dbReference type="Pfam" id="PF00892"/>
    </source>
</evidence>
<evidence type="ECO:0000256" key="6">
    <source>
        <dbReference type="SAM" id="SignalP"/>
    </source>
</evidence>
<dbReference type="Proteomes" id="UP000293483">
    <property type="component" value="Unassembled WGS sequence"/>
</dbReference>
<comment type="subcellular location">
    <subcellularLocation>
        <location evidence="1">Membrane</location>
        <topology evidence="1">Multi-pass membrane protein</topology>
    </subcellularLocation>
</comment>
<feature type="domain" description="EamA" evidence="7">
    <location>
        <begin position="3"/>
        <end position="129"/>
    </location>
</feature>
<dbReference type="GO" id="GO:0016020">
    <property type="term" value="C:membrane"/>
    <property type="evidence" value="ECO:0007669"/>
    <property type="project" value="UniProtKB-SubCell"/>
</dbReference>
<dbReference type="PANTHER" id="PTHR32322">
    <property type="entry name" value="INNER MEMBRANE TRANSPORTER"/>
    <property type="match status" value="1"/>
</dbReference>
<evidence type="ECO:0000313" key="9">
    <source>
        <dbReference type="Proteomes" id="UP000293483"/>
    </source>
</evidence>
<dbReference type="STRING" id="202951.GCA_001485025_02206"/>
<keyword evidence="3 5" id="KW-1133">Transmembrane helix</keyword>
<feature type="transmembrane region" description="Helical" evidence="5">
    <location>
        <begin position="139"/>
        <end position="157"/>
    </location>
</feature>
<evidence type="ECO:0000256" key="5">
    <source>
        <dbReference type="SAM" id="Phobius"/>
    </source>
</evidence>
<dbReference type="InterPro" id="IPR050638">
    <property type="entry name" value="AA-Vitamin_Transporters"/>
</dbReference>
<name>A0A4V2DPR6_9GAMM</name>
<feature type="transmembrane region" description="Helical" evidence="5">
    <location>
        <begin position="88"/>
        <end position="104"/>
    </location>
</feature>
<protein>
    <submittedName>
        <fullName evidence="8">DMT family transporter</fullName>
    </submittedName>
</protein>
<dbReference type="SUPFAM" id="SSF103481">
    <property type="entry name" value="Multidrug resistance efflux transporter EmrE"/>
    <property type="match status" value="2"/>
</dbReference>
<dbReference type="InterPro" id="IPR037185">
    <property type="entry name" value="EmrE-like"/>
</dbReference>
<gene>
    <name evidence="8" type="ORF">EXE25_07145</name>
</gene>
<dbReference type="RefSeq" id="WP_130145018.1">
    <property type="nucleotide sequence ID" value="NZ_SGSU01000006.1"/>
</dbReference>
<sequence length="286" mass="30441">MLFKICIAMLAFAANSILCRLALAQQQIDPMSFSLIRVCSGAVALFLLYMCSAQKAQIEWSVKNGFFLSLYIVAFSLAYVHIDAGVGALLLFGTVQISMVAYGLCHGETINLRRGIGLAIAILGIFILLLPGASAPHLGYAAMMVLSGLGWAMYSIAGKNMQNPLASSLANFMLAVPFVGLVYLVFYSQSFVQPRGVILAIVSGGLASSGAYVLWYAIVKQIDRVTASSVQLSVPCLAIIGGALFIGEPLSWRIILSAVIVLAGIGLVIWASAKKGNIKEIENLKI</sequence>
<feature type="chain" id="PRO_5020421479" evidence="6">
    <location>
        <begin position="25"/>
        <end position="286"/>
    </location>
</feature>
<dbReference type="InterPro" id="IPR000620">
    <property type="entry name" value="EamA_dom"/>
</dbReference>
<organism evidence="8 9">
    <name type="scientific">Acinetobacter bouvetii</name>
    <dbReference type="NCBI Taxonomy" id="202951"/>
    <lineage>
        <taxon>Bacteria</taxon>
        <taxon>Pseudomonadati</taxon>
        <taxon>Pseudomonadota</taxon>
        <taxon>Gammaproteobacteria</taxon>
        <taxon>Moraxellales</taxon>
        <taxon>Moraxellaceae</taxon>
        <taxon>Acinetobacter</taxon>
    </lineage>
</organism>
<feature type="transmembrane region" description="Helical" evidence="5">
    <location>
        <begin position="225"/>
        <end position="246"/>
    </location>
</feature>